<reference evidence="2" key="1">
    <citation type="submission" date="2023-11" db="EMBL/GenBank/DDBJ databases">
        <authorList>
            <person name="De Vega J J."/>
            <person name="De Vega J J."/>
        </authorList>
    </citation>
    <scope>NUCLEOTIDE SEQUENCE</scope>
</reference>
<dbReference type="PANTHER" id="PTHR34987">
    <property type="entry name" value="C, PUTATIVE (AFU_ORTHOLOGUE AFUA_3G02880)-RELATED"/>
    <property type="match status" value="1"/>
</dbReference>
<feature type="region of interest" description="Disordered" evidence="1">
    <location>
        <begin position="1"/>
        <end position="26"/>
    </location>
</feature>
<gene>
    <name evidence="2" type="ORF">MYCIT1_LOCUS8806</name>
</gene>
<evidence type="ECO:0000313" key="3">
    <source>
        <dbReference type="Proteomes" id="UP001295794"/>
    </source>
</evidence>
<comment type="caution">
    <text evidence="2">The sequence shown here is derived from an EMBL/GenBank/DDBJ whole genome shotgun (WGS) entry which is preliminary data.</text>
</comment>
<accession>A0AAD2H0A0</accession>
<sequence>MSILNGAGSSSETLAQEKQTLRAQDDAGGGTSKFISFFCPTIAISQYRNILIFEKRNIRDGVSGQVAGTSRLVASPHSQATFQGSGSYVVFDWGKEFGGILSLTINNATAQSQFSLSLTDLRRQLQNWDVIQTFHAPLATGLLAQTVGQQCGGLRFLTIVSASADPLAITFMPHWDDLKAYPGYFYAPNPGFHDIDFLAKILYAGTYTVQNNTIPPRMVRQGPWPAGGGWSNNALGGSVIGPILVDGAKRDRNIWPGNPSCSGPRSKPRNHATDQATAKPTTGALQYSGPLLNNQGSDKYISWSLIGTHNYFLYMGDLDFVKSVWPNYTKAVGFLEGQVDSTGLMTVPSSFSNDWGRAGGAGNRSQTLVTATDLATHLGNVPLATTYLANATKMQTALNSLLWDAAEGLFRENDVPTSIYPRAGNAFAVLYNLTTSDAQNKAVSAELYMKIKSPAVDRNSCWEVYLQLLAKFKALDGERLAFWERGPWTGLRDLSMDLSTPAVLQILHIIDLDDNDNDQHAVHVG</sequence>
<protein>
    <submittedName>
        <fullName evidence="2">Uncharacterized protein</fullName>
    </submittedName>
</protein>
<dbReference type="EMBL" id="CAVNYO010000110">
    <property type="protein sequence ID" value="CAK5266841.1"/>
    <property type="molecule type" value="Genomic_DNA"/>
</dbReference>
<dbReference type="AlphaFoldDB" id="A0AAD2H0A0"/>
<dbReference type="SUPFAM" id="SSF48208">
    <property type="entry name" value="Six-hairpin glycosidases"/>
    <property type="match status" value="1"/>
</dbReference>
<dbReference type="GO" id="GO:0003824">
    <property type="term" value="F:catalytic activity"/>
    <property type="evidence" value="ECO:0007669"/>
    <property type="project" value="UniProtKB-ARBA"/>
</dbReference>
<proteinExistence type="predicted"/>
<feature type="region of interest" description="Disordered" evidence="1">
    <location>
        <begin position="250"/>
        <end position="287"/>
    </location>
</feature>
<evidence type="ECO:0000256" key="1">
    <source>
        <dbReference type="SAM" id="MobiDB-lite"/>
    </source>
</evidence>
<keyword evidence="3" id="KW-1185">Reference proteome</keyword>
<organism evidence="2 3">
    <name type="scientific">Mycena citricolor</name>
    <dbReference type="NCBI Taxonomy" id="2018698"/>
    <lineage>
        <taxon>Eukaryota</taxon>
        <taxon>Fungi</taxon>
        <taxon>Dikarya</taxon>
        <taxon>Basidiomycota</taxon>
        <taxon>Agaricomycotina</taxon>
        <taxon>Agaricomycetes</taxon>
        <taxon>Agaricomycetidae</taxon>
        <taxon>Agaricales</taxon>
        <taxon>Marasmiineae</taxon>
        <taxon>Mycenaceae</taxon>
        <taxon>Mycena</taxon>
    </lineage>
</organism>
<dbReference type="PANTHER" id="PTHR34987:SF6">
    <property type="entry name" value="ALPHA-L-RHAMNOSIDASE SIX-HAIRPIN GLYCOSIDASE DOMAIN-CONTAINING PROTEIN"/>
    <property type="match status" value="1"/>
</dbReference>
<name>A0AAD2H0A0_9AGAR</name>
<feature type="compositionally biased region" description="Polar residues" evidence="1">
    <location>
        <begin position="273"/>
        <end position="287"/>
    </location>
</feature>
<dbReference type="InterPro" id="IPR008928">
    <property type="entry name" value="6-hairpin_glycosidase_sf"/>
</dbReference>
<dbReference type="GO" id="GO:0005975">
    <property type="term" value="P:carbohydrate metabolic process"/>
    <property type="evidence" value="ECO:0007669"/>
    <property type="project" value="InterPro"/>
</dbReference>
<dbReference type="Proteomes" id="UP001295794">
    <property type="component" value="Unassembled WGS sequence"/>
</dbReference>
<evidence type="ECO:0000313" key="2">
    <source>
        <dbReference type="EMBL" id="CAK5266841.1"/>
    </source>
</evidence>
<dbReference type="Gene3D" id="1.50.10.10">
    <property type="match status" value="1"/>
</dbReference>
<feature type="compositionally biased region" description="Polar residues" evidence="1">
    <location>
        <begin position="7"/>
        <end position="18"/>
    </location>
</feature>
<dbReference type="InterPro" id="IPR012341">
    <property type="entry name" value="6hp_glycosidase-like_sf"/>
</dbReference>